<dbReference type="RefSeq" id="WP_047262826.1">
    <property type="nucleotide sequence ID" value="NZ_CP011542.1"/>
</dbReference>
<dbReference type="AlphaFoldDB" id="A0A0G3H4X8"/>
<evidence type="ECO:0000259" key="1">
    <source>
        <dbReference type="Pfam" id="PF17844"/>
    </source>
</evidence>
<gene>
    <name evidence="2" type="ORF">CMUST_12960</name>
</gene>
<accession>A0A0G3H4X8</accession>
<dbReference type="Pfam" id="PF17844">
    <property type="entry name" value="SCP_3"/>
    <property type="match status" value="1"/>
</dbReference>
<reference evidence="3" key="2">
    <citation type="submission" date="2015-05" db="EMBL/GenBank/DDBJ databases">
        <title>Complete genome sequence of Corynebacterium mustelae DSM 45274, isolated from various tissues of a male ferret with lethal sepsis.</title>
        <authorList>
            <person name="Ruckert C."/>
            <person name="Albersmeier A."/>
            <person name="Winkler A."/>
            <person name="Tauch A."/>
        </authorList>
    </citation>
    <scope>NUCLEOTIDE SEQUENCE [LARGE SCALE GENOMIC DNA]</scope>
    <source>
        <strain evidence="3">DSM 45274</strain>
    </source>
</reference>
<sequence length="132" mass="14254">MATHKVDPDQMRTAVLELAEWIVLPREQALNKNNELSPNRAALAAAVRLTVHTLGDIAPGGSVEVRVPPFAAVQCVQGPSHSRGTPPNVVETDPLTWLRIVTGVESLVDNPKVTMSGTRAPDVAQWLPLLRL</sequence>
<dbReference type="PATRIC" id="fig|571915.4.peg.2776"/>
<dbReference type="STRING" id="571915.CMUST_12960"/>
<organism evidence="2 3">
    <name type="scientific">Corynebacterium mustelae</name>
    <dbReference type="NCBI Taxonomy" id="571915"/>
    <lineage>
        <taxon>Bacteria</taxon>
        <taxon>Bacillati</taxon>
        <taxon>Actinomycetota</taxon>
        <taxon>Actinomycetes</taxon>
        <taxon>Mycobacteriales</taxon>
        <taxon>Corynebacteriaceae</taxon>
        <taxon>Corynebacterium</taxon>
    </lineage>
</organism>
<dbReference type="Gene3D" id="3.30.1050.40">
    <property type="match status" value="1"/>
</dbReference>
<protein>
    <recommendedName>
        <fullName evidence="1">Bacterial SCP orthologue domain-containing protein</fullName>
    </recommendedName>
</protein>
<dbReference type="Proteomes" id="UP000035199">
    <property type="component" value="Chromosome"/>
</dbReference>
<proteinExistence type="predicted"/>
<dbReference type="OrthoDB" id="8481083at2"/>
<evidence type="ECO:0000313" key="2">
    <source>
        <dbReference type="EMBL" id="AKK06888.1"/>
    </source>
</evidence>
<keyword evidence="3" id="KW-1185">Reference proteome</keyword>
<dbReference type="KEGG" id="cmv:CMUST_12960"/>
<evidence type="ECO:0000313" key="3">
    <source>
        <dbReference type="Proteomes" id="UP000035199"/>
    </source>
</evidence>
<reference evidence="2 3" key="1">
    <citation type="journal article" date="2015" name="Genome Announc.">
        <title>Complete Genome Sequence of the Type Strain Corynebacterium mustelae DSM 45274, Isolated from Various Tissues of a Male Ferret with Lethal Sepsis.</title>
        <authorList>
            <person name="Ruckert C."/>
            <person name="Eimer J."/>
            <person name="Winkler A."/>
            <person name="Tauch A."/>
        </authorList>
    </citation>
    <scope>NUCLEOTIDE SEQUENCE [LARGE SCALE GENOMIC DNA]</scope>
    <source>
        <strain evidence="2 3">DSM 45274</strain>
    </source>
</reference>
<dbReference type="EMBL" id="CP011542">
    <property type="protein sequence ID" value="AKK06888.1"/>
    <property type="molecule type" value="Genomic_DNA"/>
</dbReference>
<name>A0A0G3H4X8_9CORY</name>
<dbReference type="InterPro" id="IPR041629">
    <property type="entry name" value="SCP_3"/>
</dbReference>
<feature type="domain" description="Bacterial SCP orthologue" evidence="1">
    <location>
        <begin position="39"/>
        <end position="129"/>
    </location>
</feature>